<feature type="compositionally biased region" description="Pro residues" evidence="1">
    <location>
        <begin position="52"/>
        <end position="62"/>
    </location>
</feature>
<proteinExistence type="predicted"/>
<gene>
    <name evidence="2" type="ORF">RM572_23670</name>
</gene>
<evidence type="ECO:0000313" key="3">
    <source>
        <dbReference type="Proteomes" id="UP001183414"/>
    </source>
</evidence>
<keyword evidence="3" id="KW-1185">Reference proteome</keyword>
<reference evidence="3" key="1">
    <citation type="submission" date="2023-07" db="EMBL/GenBank/DDBJ databases">
        <title>30 novel species of actinomycetes from the DSMZ collection.</title>
        <authorList>
            <person name="Nouioui I."/>
        </authorList>
    </citation>
    <scope>NUCLEOTIDE SEQUENCE [LARGE SCALE GENOMIC DNA]</scope>
    <source>
        <strain evidence="3">DSM 42041</strain>
    </source>
</reference>
<dbReference type="RefSeq" id="WP_311675434.1">
    <property type="nucleotide sequence ID" value="NZ_JAVREQ010000026.1"/>
</dbReference>
<dbReference type="Proteomes" id="UP001183414">
    <property type="component" value="Unassembled WGS sequence"/>
</dbReference>
<dbReference type="EMBL" id="JAVREQ010000026">
    <property type="protein sequence ID" value="MDT0381763.1"/>
    <property type="molecule type" value="Genomic_DNA"/>
</dbReference>
<protein>
    <submittedName>
        <fullName evidence="2">Uncharacterized protein</fullName>
    </submittedName>
</protein>
<comment type="caution">
    <text evidence="2">The sequence shown here is derived from an EMBL/GenBank/DDBJ whole genome shotgun (WGS) entry which is preliminary data.</text>
</comment>
<evidence type="ECO:0000313" key="2">
    <source>
        <dbReference type="EMBL" id="MDT0381763.1"/>
    </source>
</evidence>
<feature type="region of interest" description="Disordered" evidence="1">
    <location>
        <begin position="29"/>
        <end position="62"/>
    </location>
</feature>
<sequence length="62" mass="6759">MRASWTTVVRLCREVAYGIDAVTAVRHGRQPGVPPYPPPSLFSAPSDVPARVPLPQPRPPRS</sequence>
<feature type="compositionally biased region" description="Low complexity" evidence="1">
    <location>
        <begin position="41"/>
        <end position="51"/>
    </location>
</feature>
<evidence type="ECO:0000256" key="1">
    <source>
        <dbReference type="SAM" id="MobiDB-lite"/>
    </source>
</evidence>
<accession>A0ABU2NXR1</accession>
<name>A0ABU2NXR1_9ACTN</name>
<organism evidence="2 3">
    <name type="scientific">Streptomyces hazeniae</name>
    <dbReference type="NCBI Taxonomy" id="3075538"/>
    <lineage>
        <taxon>Bacteria</taxon>
        <taxon>Bacillati</taxon>
        <taxon>Actinomycetota</taxon>
        <taxon>Actinomycetes</taxon>
        <taxon>Kitasatosporales</taxon>
        <taxon>Streptomycetaceae</taxon>
        <taxon>Streptomyces</taxon>
    </lineage>
</organism>